<keyword evidence="1" id="KW-1133">Transmembrane helix</keyword>
<sequence length="198" mass="21966">MLVLTSSLVFSFEIPKEVTELGEEALKNTKNTLTSTIKDPFEGKTFSQIKSECEDQNKTKVSEMKKVCEGIDTGEILDMNGVKLKYYSSFAGNTVDNAENKVENLLEDPIIMLLIGVAIMLGSFIVLKEIGKIALNMGETIMFMLSTLSLAVVVFLLILKNIGFTIGFEELVDPTIYFTSIVLIISMGVYLLIKVFPR</sequence>
<proteinExistence type="predicted"/>
<dbReference type="EMBL" id="KF900780">
    <property type="protein sequence ID" value="AIF06746.1"/>
    <property type="molecule type" value="Genomic_DNA"/>
</dbReference>
<evidence type="ECO:0000256" key="1">
    <source>
        <dbReference type="SAM" id="Phobius"/>
    </source>
</evidence>
<organism evidence="2">
    <name type="scientific">uncultured marine group II/III euryarchaeote KM3_195_B08</name>
    <dbReference type="NCBI Taxonomy" id="1457970"/>
    <lineage>
        <taxon>Archaea</taxon>
        <taxon>Methanobacteriati</taxon>
        <taxon>Methanobacteriota</taxon>
        <taxon>environmental samples</taxon>
    </lineage>
</organism>
<keyword evidence="1" id="KW-0472">Membrane</keyword>
<keyword evidence="1" id="KW-0812">Transmembrane</keyword>
<evidence type="ECO:0000313" key="2">
    <source>
        <dbReference type="EMBL" id="AIF06746.1"/>
    </source>
</evidence>
<accession>A0A075GRX5</accession>
<feature type="transmembrane region" description="Helical" evidence="1">
    <location>
        <begin position="110"/>
        <end position="128"/>
    </location>
</feature>
<dbReference type="AlphaFoldDB" id="A0A075GRX5"/>
<protein>
    <submittedName>
        <fullName evidence="2">Uncharacterized protein</fullName>
    </submittedName>
</protein>
<feature type="transmembrane region" description="Helical" evidence="1">
    <location>
        <begin position="140"/>
        <end position="163"/>
    </location>
</feature>
<name>A0A075GRX5_9EURY</name>
<reference evidence="2" key="1">
    <citation type="journal article" date="2014" name="Genome Biol. Evol.">
        <title>Pangenome evidence for extensive interdomain horizontal transfer affecting lineage core and shell genes in uncultured planktonic thaumarchaeota and euryarchaeota.</title>
        <authorList>
            <person name="Deschamps P."/>
            <person name="Zivanovic Y."/>
            <person name="Moreira D."/>
            <person name="Rodriguez-Valera F."/>
            <person name="Lopez-Garcia P."/>
        </authorList>
    </citation>
    <scope>NUCLEOTIDE SEQUENCE</scope>
</reference>
<feature type="transmembrane region" description="Helical" evidence="1">
    <location>
        <begin position="175"/>
        <end position="193"/>
    </location>
</feature>